<proteinExistence type="predicted"/>
<comment type="caution">
    <text evidence="2">The sequence shown here is derived from an EMBL/GenBank/DDBJ whole genome shotgun (WGS) entry which is preliminary data.</text>
</comment>
<dbReference type="Proteomes" id="UP001367508">
    <property type="component" value="Unassembled WGS sequence"/>
</dbReference>
<dbReference type="CDD" id="cd06257">
    <property type="entry name" value="DnaJ"/>
    <property type="match status" value="1"/>
</dbReference>
<dbReference type="SMART" id="SM00271">
    <property type="entry name" value="DnaJ"/>
    <property type="match status" value="1"/>
</dbReference>
<dbReference type="PANTHER" id="PTHR45090">
    <property type="entry name" value="CHAPERONE PROTEIN DNAJ 20 CHLOROPLASTIC"/>
    <property type="match status" value="1"/>
</dbReference>
<accession>A0AAN9L2A0</accession>
<dbReference type="Pfam" id="PF00226">
    <property type="entry name" value="DnaJ"/>
    <property type="match status" value="1"/>
</dbReference>
<feature type="domain" description="J" evidence="1">
    <location>
        <begin position="49"/>
        <end position="118"/>
    </location>
</feature>
<evidence type="ECO:0000313" key="3">
    <source>
        <dbReference type="Proteomes" id="UP001367508"/>
    </source>
</evidence>
<dbReference type="InterPro" id="IPR036869">
    <property type="entry name" value="J_dom_sf"/>
</dbReference>
<reference evidence="2 3" key="1">
    <citation type="submission" date="2024-01" db="EMBL/GenBank/DDBJ databases">
        <title>The genomes of 5 underutilized Papilionoideae crops provide insights into root nodulation and disease resistanc.</title>
        <authorList>
            <person name="Jiang F."/>
        </authorList>
    </citation>
    <scope>NUCLEOTIDE SEQUENCE [LARGE SCALE GENOMIC DNA]</scope>
    <source>
        <strain evidence="2">LVBAO_FW01</strain>
        <tissue evidence="2">Leaves</tissue>
    </source>
</reference>
<dbReference type="AlphaFoldDB" id="A0AAN9L2A0"/>
<dbReference type="PROSITE" id="PS50076">
    <property type="entry name" value="DNAJ_2"/>
    <property type="match status" value="1"/>
</dbReference>
<dbReference type="PRINTS" id="PR00625">
    <property type="entry name" value="JDOMAIN"/>
</dbReference>
<dbReference type="Gene3D" id="1.10.287.110">
    <property type="entry name" value="DnaJ domain"/>
    <property type="match status" value="1"/>
</dbReference>
<keyword evidence="3" id="KW-1185">Reference proteome</keyword>
<organism evidence="2 3">
    <name type="scientific">Canavalia gladiata</name>
    <name type="common">Sword bean</name>
    <name type="synonym">Dolichos gladiatus</name>
    <dbReference type="NCBI Taxonomy" id="3824"/>
    <lineage>
        <taxon>Eukaryota</taxon>
        <taxon>Viridiplantae</taxon>
        <taxon>Streptophyta</taxon>
        <taxon>Embryophyta</taxon>
        <taxon>Tracheophyta</taxon>
        <taxon>Spermatophyta</taxon>
        <taxon>Magnoliopsida</taxon>
        <taxon>eudicotyledons</taxon>
        <taxon>Gunneridae</taxon>
        <taxon>Pentapetalae</taxon>
        <taxon>rosids</taxon>
        <taxon>fabids</taxon>
        <taxon>Fabales</taxon>
        <taxon>Fabaceae</taxon>
        <taxon>Papilionoideae</taxon>
        <taxon>50 kb inversion clade</taxon>
        <taxon>NPAAA clade</taxon>
        <taxon>indigoferoid/millettioid clade</taxon>
        <taxon>Phaseoleae</taxon>
        <taxon>Canavalia</taxon>
    </lineage>
</organism>
<dbReference type="PROSITE" id="PS00636">
    <property type="entry name" value="DNAJ_1"/>
    <property type="match status" value="1"/>
</dbReference>
<dbReference type="PANTHER" id="PTHR45090:SF8">
    <property type="entry name" value="J DOMAIN-CONTAINING PROTEIN"/>
    <property type="match status" value="1"/>
</dbReference>
<sequence>MEVVSLTSSLSICKPLNFLAIPNKHKKAARKQFGVSCRGTKQVVAGHENLYKILRLSSNNATMDDIKRAYRSMALQYHPDVCHDGSKKEESTRMFMQVKAAYSTLSNPRLRAEYDYELGLRNRKSVGDESWRLRWEEQLVELKRRSHRRMAQKEGSSWGTTVRAHNIR</sequence>
<protein>
    <recommendedName>
        <fullName evidence="1">J domain-containing protein</fullName>
    </recommendedName>
</protein>
<evidence type="ECO:0000259" key="1">
    <source>
        <dbReference type="PROSITE" id="PS50076"/>
    </source>
</evidence>
<dbReference type="GO" id="GO:0009507">
    <property type="term" value="C:chloroplast"/>
    <property type="evidence" value="ECO:0007669"/>
    <property type="project" value="TreeGrafter"/>
</dbReference>
<dbReference type="SUPFAM" id="SSF46565">
    <property type="entry name" value="Chaperone J-domain"/>
    <property type="match status" value="1"/>
</dbReference>
<gene>
    <name evidence="2" type="ORF">VNO77_22267</name>
</gene>
<dbReference type="InterPro" id="IPR001623">
    <property type="entry name" value="DnaJ_domain"/>
</dbReference>
<dbReference type="InterPro" id="IPR053232">
    <property type="entry name" value="DnaJ_C/III_chloroplastic"/>
</dbReference>
<evidence type="ECO:0000313" key="2">
    <source>
        <dbReference type="EMBL" id="KAK7328170.1"/>
    </source>
</evidence>
<dbReference type="EMBL" id="JAYMYQ010000005">
    <property type="protein sequence ID" value="KAK7328170.1"/>
    <property type="molecule type" value="Genomic_DNA"/>
</dbReference>
<dbReference type="InterPro" id="IPR018253">
    <property type="entry name" value="DnaJ_domain_CS"/>
</dbReference>
<name>A0AAN9L2A0_CANGL</name>